<sequence length="72" mass="8270">MPSYLYDMFGGIDYQIDLSQPPGKCIVHIMYQNRSLADTDRLQLAVNNYALQRRTISPEVDNNWSIVGVNSY</sequence>
<evidence type="ECO:0000313" key="2">
    <source>
        <dbReference type="Proteomes" id="UP001254832"/>
    </source>
</evidence>
<organism evidence="1 2">
    <name type="scientific">Paenibacillus amylolyticus</name>
    <dbReference type="NCBI Taxonomy" id="1451"/>
    <lineage>
        <taxon>Bacteria</taxon>
        <taxon>Bacillati</taxon>
        <taxon>Bacillota</taxon>
        <taxon>Bacilli</taxon>
        <taxon>Bacillales</taxon>
        <taxon>Paenibacillaceae</taxon>
        <taxon>Paenibacillus</taxon>
    </lineage>
</organism>
<dbReference type="InterPro" id="IPR036907">
    <property type="entry name" value="5'-Nucleotdase_C_sf"/>
</dbReference>
<accession>A0AAP5GYQ2</accession>
<dbReference type="EMBL" id="JAVDTR010000001">
    <property type="protein sequence ID" value="MDR6721573.1"/>
    <property type="molecule type" value="Genomic_DNA"/>
</dbReference>
<name>A0AAP5GYQ2_PAEAM</name>
<dbReference type="Gene3D" id="3.90.780.10">
    <property type="entry name" value="5'-Nucleotidase, C-terminal domain"/>
    <property type="match status" value="1"/>
</dbReference>
<dbReference type="SUPFAM" id="SSF55816">
    <property type="entry name" value="5'-nucleotidase (syn. UDP-sugar hydrolase), C-terminal domain"/>
    <property type="match status" value="1"/>
</dbReference>
<dbReference type="Proteomes" id="UP001254832">
    <property type="component" value="Unassembled WGS sequence"/>
</dbReference>
<reference evidence="1" key="1">
    <citation type="submission" date="2023-07" db="EMBL/GenBank/DDBJ databases">
        <title>Sorghum-associated microbial communities from plants grown in Nebraska, USA.</title>
        <authorList>
            <person name="Schachtman D."/>
        </authorList>
    </citation>
    <scope>NUCLEOTIDE SEQUENCE</scope>
    <source>
        <strain evidence="1">BE80</strain>
    </source>
</reference>
<comment type="caution">
    <text evidence="1">The sequence shown here is derived from an EMBL/GenBank/DDBJ whole genome shotgun (WGS) entry which is preliminary data.</text>
</comment>
<dbReference type="AlphaFoldDB" id="A0AAP5GYQ2"/>
<dbReference type="GO" id="GO:0016787">
    <property type="term" value="F:hydrolase activity"/>
    <property type="evidence" value="ECO:0007669"/>
    <property type="project" value="InterPro"/>
</dbReference>
<evidence type="ECO:0000313" key="1">
    <source>
        <dbReference type="EMBL" id="MDR6721573.1"/>
    </source>
</evidence>
<proteinExistence type="predicted"/>
<gene>
    <name evidence="1" type="ORF">J2W91_000021</name>
</gene>
<dbReference type="GO" id="GO:0009166">
    <property type="term" value="P:nucleotide catabolic process"/>
    <property type="evidence" value="ECO:0007669"/>
    <property type="project" value="InterPro"/>
</dbReference>
<protein>
    <submittedName>
        <fullName evidence="1">Uncharacterized protein</fullName>
    </submittedName>
</protein>